<comment type="subunit">
    <text evidence="2">Homodimer.</text>
</comment>
<keyword evidence="7" id="KW-0378">Hydrolase</keyword>
<dbReference type="EMBL" id="CAJOBR010001087">
    <property type="protein sequence ID" value="CAF4576558.1"/>
    <property type="molecule type" value="Genomic_DNA"/>
</dbReference>
<evidence type="ECO:0000313" key="18">
    <source>
        <dbReference type="EMBL" id="CAF4576558.1"/>
    </source>
</evidence>
<dbReference type="EMBL" id="CAJOBS010001056">
    <property type="protein sequence ID" value="CAF4681637.1"/>
    <property type="molecule type" value="Genomic_DNA"/>
</dbReference>
<evidence type="ECO:0000313" key="21">
    <source>
        <dbReference type="Proteomes" id="UP000663873"/>
    </source>
</evidence>
<dbReference type="EMBL" id="CAJNYU010000644">
    <property type="protein sequence ID" value="CAF3378645.1"/>
    <property type="molecule type" value="Genomic_DNA"/>
</dbReference>
<dbReference type="Proteomes" id="UP000663873">
    <property type="component" value="Unassembled WGS sequence"/>
</dbReference>
<dbReference type="PANTHER" id="PTHR46018:SF2">
    <property type="entry name" value="ZINC PHOSPHODIESTERASE ELAC PROTEIN 1"/>
    <property type="match status" value="1"/>
</dbReference>
<organism evidence="12 20">
    <name type="scientific">Rotaria socialis</name>
    <dbReference type="NCBI Taxonomy" id="392032"/>
    <lineage>
        <taxon>Eukaryota</taxon>
        <taxon>Metazoa</taxon>
        <taxon>Spiralia</taxon>
        <taxon>Gnathifera</taxon>
        <taxon>Rotifera</taxon>
        <taxon>Eurotatoria</taxon>
        <taxon>Bdelloidea</taxon>
        <taxon>Philodinida</taxon>
        <taxon>Philodinidae</taxon>
        <taxon>Rotaria</taxon>
    </lineage>
</organism>
<evidence type="ECO:0000256" key="1">
    <source>
        <dbReference type="ARBA" id="ARBA00001947"/>
    </source>
</evidence>
<keyword evidence="4" id="KW-0540">Nuclease</keyword>
<dbReference type="NCBIfam" id="NF000801">
    <property type="entry name" value="PRK00055.1-3"/>
    <property type="match status" value="1"/>
</dbReference>
<dbReference type="Proteomes" id="UP000663848">
    <property type="component" value="Unassembled WGS sequence"/>
</dbReference>
<reference evidence="12" key="1">
    <citation type="submission" date="2021-02" db="EMBL/GenBank/DDBJ databases">
        <authorList>
            <person name="Nowell W R."/>
        </authorList>
    </citation>
    <scope>NUCLEOTIDE SEQUENCE</scope>
</reference>
<evidence type="ECO:0000256" key="9">
    <source>
        <dbReference type="SAM" id="MobiDB-lite"/>
    </source>
</evidence>
<dbReference type="Proteomes" id="UP000663838">
    <property type="component" value="Unassembled WGS sequence"/>
</dbReference>
<evidence type="ECO:0000313" key="14">
    <source>
        <dbReference type="EMBL" id="CAF3505913.1"/>
    </source>
</evidence>
<dbReference type="HAMAP" id="MF_01818">
    <property type="entry name" value="RNase_Z_BN"/>
    <property type="match status" value="1"/>
</dbReference>
<keyword evidence="21" id="KW-1185">Reference proteome</keyword>
<evidence type="ECO:0000313" key="13">
    <source>
        <dbReference type="EMBL" id="CAF3378645.1"/>
    </source>
</evidence>
<dbReference type="EMBL" id="CAJOBO010000074">
    <property type="protein sequence ID" value="CAF4120437.1"/>
    <property type="molecule type" value="Genomic_DNA"/>
</dbReference>
<dbReference type="Proteomes" id="UP000663865">
    <property type="component" value="Unassembled WGS sequence"/>
</dbReference>
<dbReference type="Gene3D" id="3.60.15.10">
    <property type="entry name" value="Ribonuclease Z/Hydroxyacylglutathione hydrolase-like"/>
    <property type="match status" value="1"/>
</dbReference>
<keyword evidence="3" id="KW-0819">tRNA processing</keyword>
<dbReference type="EMBL" id="CAJNYV010000113">
    <property type="protein sequence ID" value="CAF3344802.1"/>
    <property type="molecule type" value="Genomic_DNA"/>
</dbReference>
<dbReference type="OrthoDB" id="527344at2759"/>
<evidence type="ECO:0000256" key="8">
    <source>
        <dbReference type="ARBA" id="ARBA00022833"/>
    </source>
</evidence>
<gene>
    <name evidence="13" type="ORF">FME351_LOCUS7025</name>
    <name evidence="14" type="ORF">GRG538_LOCUS17886</name>
    <name evidence="16" type="ORF">HFQ381_LOCUS2313</name>
    <name evidence="11" type="ORF">KIK155_LOCUS3054</name>
    <name evidence="10" type="ORF">LUA448_LOCUS11548</name>
    <name evidence="18" type="ORF">QYT958_LOCUS9987</name>
    <name evidence="12" type="ORF">TIS948_LOCUS22851</name>
    <name evidence="19" type="ORF">TOA249_LOCUS15896</name>
    <name evidence="17" type="ORF">TSG867_LOCUS4034</name>
    <name evidence="15" type="ORF">UJA718_LOCUS1378</name>
</gene>
<evidence type="ECO:0000256" key="6">
    <source>
        <dbReference type="ARBA" id="ARBA00022759"/>
    </source>
</evidence>
<feature type="compositionally biased region" description="Acidic residues" evidence="9">
    <location>
        <begin position="336"/>
        <end position="347"/>
    </location>
</feature>
<evidence type="ECO:0000313" key="11">
    <source>
        <dbReference type="EMBL" id="CAF3344802.1"/>
    </source>
</evidence>
<comment type="caution">
    <text evidence="12">The sequence shown here is derived from an EMBL/GenBank/DDBJ whole genome shotgun (WGS) entry which is preliminary data.</text>
</comment>
<feature type="compositionally biased region" description="Basic and acidic residues" evidence="9">
    <location>
        <begin position="313"/>
        <end position="335"/>
    </location>
</feature>
<evidence type="ECO:0000256" key="4">
    <source>
        <dbReference type="ARBA" id="ARBA00022722"/>
    </source>
</evidence>
<dbReference type="Proteomes" id="UP000663825">
    <property type="component" value="Unassembled WGS sequence"/>
</dbReference>
<dbReference type="Proteomes" id="UP000663872">
    <property type="component" value="Unassembled WGS sequence"/>
</dbReference>
<dbReference type="Proteomes" id="UP000663869">
    <property type="component" value="Unassembled WGS sequence"/>
</dbReference>
<dbReference type="Proteomes" id="UP000663862">
    <property type="component" value="Unassembled WGS sequence"/>
</dbReference>
<dbReference type="PANTHER" id="PTHR46018">
    <property type="entry name" value="ZINC PHOSPHODIESTERASE ELAC PROTEIN 1"/>
    <property type="match status" value="1"/>
</dbReference>
<evidence type="ECO:0000313" key="15">
    <source>
        <dbReference type="EMBL" id="CAF4118204.1"/>
    </source>
</evidence>
<feature type="region of interest" description="Disordered" evidence="9">
    <location>
        <begin position="313"/>
        <end position="347"/>
    </location>
</feature>
<protein>
    <submittedName>
        <fullName evidence="12">Uncharacterized protein</fullName>
    </submittedName>
</protein>
<evidence type="ECO:0000256" key="3">
    <source>
        <dbReference type="ARBA" id="ARBA00022694"/>
    </source>
</evidence>
<dbReference type="EMBL" id="CAJOBQ010000127">
    <property type="protein sequence ID" value="CAF4266186.1"/>
    <property type="molecule type" value="Genomic_DNA"/>
</dbReference>
<sequence length="381" mass="42547">MELTFLGTGSNNPSPHRGASSLALRISGTSNIYLFDCGEGTQIQIQRSTIRASRITKIFITHLHGDHIFGLPGLLCTLSAGASSMSPLVFYGPLGLREFVENTLRLSYSFLSYKYEIIELIPNTYDGVDESIIKTTIAKQEKNENCRTLNINEDGRYHLISNEDNCSVYAVSIRHRVPSYGFVIVENDLPGKFDIKKLQESGIKPGPFCSRLKNGETVTIDDGRILSPTDFVGPSRPGRCLVILGDCSDASNVIPFAQNCDVVVHECTHDDNLLEKAIDFGHSTPSIATSLAERCHAKCLLLNHFSQRYKPKSAIESKTVENEENKNKRQKRKEEDNDDNNNNDDDENLTVDLLLEQAKQHTTIPVFITDDFFTYTIPLPK</sequence>
<dbReference type="GO" id="GO:0005634">
    <property type="term" value="C:nucleus"/>
    <property type="evidence" value="ECO:0007669"/>
    <property type="project" value="TreeGrafter"/>
</dbReference>
<dbReference type="InterPro" id="IPR013471">
    <property type="entry name" value="RNase_Z/BN"/>
</dbReference>
<accession>A0A817VNF4</accession>
<evidence type="ECO:0000256" key="5">
    <source>
        <dbReference type="ARBA" id="ARBA00022723"/>
    </source>
</evidence>
<evidence type="ECO:0000313" key="12">
    <source>
        <dbReference type="EMBL" id="CAF3346305.1"/>
    </source>
</evidence>
<dbReference type="Proteomes" id="UP000663851">
    <property type="component" value="Unassembled WGS sequence"/>
</dbReference>
<keyword evidence="5" id="KW-0479">Metal-binding</keyword>
<dbReference type="CDD" id="cd07717">
    <property type="entry name" value="RNaseZ_ZiPD-like_MBL-fold"/>
    <property type="match status" value="1"/>
</dbReference>
<evidence type="ECO:0000313" key="10">
    <source>
        <dbReference type="EMBL" id="CAF3334823.1"/>
    </source>
</evidence>
<dbReference type="InterPro" id="IPR036866">
    <property type="entry name" value="RibonucZ/Hydroxyglut_hydro"/>
</dbReference>
<keyword evidence="6" id="KW-0255">Endonuclease</keyword>
<evidence type="ECO:0000256" key="7">
    <source>
        <dbReference type="ARBA" id="ARBA00022801"/>
    </source>
</evidence>
<dbReference type="AlphaFoldDB" id="A0A817VNF4"/>
<evidence type="ECO:0000313" key="17">
    <source>
        <dbReference type="EMBL" id="CAF4266186.1"/>
    </source>
</evidence>
<dbReference type="EMBL" id="CAJNXB010003902">
    <property type="protein sequence ID" value="CAF3346305.1"/>
    <property type="molecule type" value="Genomic_DNA"/>
</dbReference>
<dbReference type="Pfam" id="PF23023">
    <property type="entry name" value="Anti-Pycsar_Apyc1"/>
    <property type="match status" value="1"/>
</dbReference>
<keyword evidence="8" id="KW-0862">Zinc</keyword>
<dbReference type="EMBL" id="CAJNYT010002939">
    <property type="protein sequence ID" value="CAF3505913.1"/>
    <property type="molecule type" value="Genomic_DNA"/>
</dbReference>
<evidence type="ECO:0000313" key="19">
    <source>
        <dbReference type="EMBL" id="CAF4681637.1"/>
    </source>
</evidence>
<proteinExistence type="inferred from homology"/>
<dbReference type="GO" id="GO:0042781">
    <property type="term" value="F:3'-tRNA processing endoribonuclease activity"/>
    <property type="evidence" value="ECO:0007669"/>
    <property type="project" value="TreeGrafter"/>
</dbReference>
<dbReference type="SUPFAM" id="SSF56281">
    <property type="entry name" value="Metallo-hydrolase/oxidoreductase"/>
    <property type="match status" value="1"/>
</dbReference>
<name>A0A817VNF4_9BILA</name>
<evidence type="ECO:0000313" key="16">
    <source>
        <dbReference type="EMBL" id="CAF4120437.1"/>
    </source>
</evidence>
<evidence type="ECO:0000313" key="20">
    <source>
        <dbReference type="Proteomes" id="UP000663825"/>
    </source>
</evidence>
<dbReference type="GO" id="GO:0046872">
    <property type="term" value="F:metal ion binding"/>
    <property type="evidence" value="ECO:0007669"/>
    <property type="project" value="UniProtKB-KW"/>
</dbReference>
<dbReference type="EMBL" id="CAJOBP010000082">
    <property type="protein sequence ID" value="CAF4118204.1"/>
    <property type="molecule type" value="Genomic_DNA"/>
</dbReference>
<evidence type="ECO:0000256" key="2">
    <source>
        <dbReference type="ARBA" id="ARBA00011738"/>
    </source>
</evidence>
<dbReference type="EMBL" id="CAJNYD010001400">
    <property type="protein sequence ID" value="CAF3334823.1"/>
    <property type="molecule type" value="Genomic_DNA"/>
</dbReference>
<dbReference type="Proteomes" id="UP000663833">
    <property type="component" value="Unassembled WGS sequence"/>
</dbReference>
<comment type="cofactor">
    <cofactor evidence="1">
        <name>Zn(2+)</name>
        <dbReference type="ChEBI" id="CHEBI:29105"/>
    </cofactor>
</comment>